<dbReference type="InterPro" id="IPR011993">
    <property type="entry name" value="PH-like_dom_sf"/>
</dbReference>
<evidence type="ECO:0000313" key="3">
    <source>
        <dbReference type="WBParaSite" id="sdigi.contig460.g8473.t1"/>
    </source>
</evidence>
<protein>
    <submittedName>
        <fullName evidence="3">RanBD1 domain-containing protein</fullName>
    </submittedName>
</protein>
<dbReference type="Proteomes" id="UP000887581">
    <property type="component" value="Unplaced"/>
</dbReference>
<feature type="region of interest" description="Disordered" evidence="1">
    <location>
        <begin position="137"/>
        <end position="162"/>
    </location>
</feature>
<feature type="region of interest" description="Disordered" evidence="1">
    <location>
        <begin position="84"/>
        <end position="120"/>
    </location>
</feature>
<keyword evidence="2" id="KW-1185">Reference proteome</keyword>
<sequence length="471" mass="51841">MQHTEAEKLFLDKMAVLNKTFLYFIQCSLKEMPDADLSPCVRDYLKHVEELDRTYGSIGFVSNGGTTKSGDNGDKAEVSCELLETSPSEKDVHDTGGLLPKSTETQEKPPSSTTAQFNVTTNSPSVSKFFFDVSTASSTGSEKRGRKRAKKGGPEGDDEEVIISNHNTPASTRHSTSFEKCTETVSNKAVHCSTLPSIFNSSGGESVLKTGLIDKDGSKKDAEKESTLKKNVAIIKETESSKIPLFLFGEKGDMKKSESETNPQKFVFAKSASDNTELDNGLEKEQKESISKSNVTPTFSFLRTVMSQKNESSDSSEAKLGLKVGATPTVQTEPDDESEESEYVPPKPEAVLAEEPKAIFSSKCSVFVLKEKEYEKLGIGQLHIKNDEMNSAKKILLIRAATTTEIRNIFAGTVWVNSYIDDAMKHMAIEDVKLRISCVSNGSLTTYFLRLPNKENRDKVIEELQDDKISP</sequence>
<feature type="region of interest" description="Disordered" evidence="1">
    <location>
        <begin position="306"/>
        <end position="346"/>
    </location>
</feature>
<dbReference type="AlphaFoldDB" id="A0A915PVC5"/>
<feature type="compositionally biased region" description="Polar residues" evidence="1">
    <location>
        <begin position="108"/>
        <end position="120"/>
    </location>
</feature>
<organism evidence="2 3">
    <name type="scientific">Setaria digitata</name>
    <dbReference type="NCBI Taxonomy" id="48799"/>
    <lineage>
        <taxon>Eukaryota</taxon>
        <taxon>Metazoa</taxon>
        <taxon>Ecdysozoa</taxon>
        <taxon>Nematoda</taxon>
        <taxon>Chromadorea</taxon>
        <taxon>Rhabditida</taxon>
        <taxon>Spirurina</taxon>
        <taxon>Spiruromorpha</taxon>
        <taxon>Filarioidea</taxon>
        <taxon>Setariidae</taxon>
        <taxon>Setaria</taxon>
    </lineage>
</organism>
<reference evidence="3" key="1">
    <citation type="submission" date="2022-11" db="UniProtKB">
        <authorList>
            <consortium name="WormBaseParasite"/>
        </authorList>
    </citation>
    <scope>IDENTIFICATION</scope>
</reference>
<name>A0A915PVC5_9BILA</name>
<evidence type="ECO:0000313" key="2">
    <source>
        <dbReference type="Proteomes" id="UP000887581"/>
    </source>
</evidence>
<dbReference type="WBParaSite" id="sdigi.contig460.g8473.t1">
    <property type="protein sequence ID" value="sdigi.contig460.g8473.t1"/>
    <property type="gene ID" value="sdigi.contig460.g8473"/>
</dbReference>
<dbReference type="Gene3D" id="2.30.29.30">
    <property type="entry name" value="Pleckstrin-homology domain (PH domain)/Phosphotyrosine-binding domain (PTB)"/>
    <property type="match status" value="1"/>
</dbReference>
<accession>A0A915PVC5</accession>
<dbReference type="SUPFAM" id="SSF50729">
    <property type="entry name" value="PH domain-like"/>
    <property type="match status" value="1"/>
</dbReference>
<proteinExistence type="predicted"/>
<feature type="compositionally biased region" description="Acidic residues" evidence="1">
    <location>
        <begin position="333"/>
        <end position="342"/>
    </location>
</feature>
<evidence type="ECO:0000256" key="1">
    <source>
        <dbReference type="SAM" id="MobiDB-lite"/>
    </source>
</evidence>
<feature type="compositionally biased region" description="Polar residues" evidence="1">
    <location>
        <begin position="306"/>
        <end position="315"/>
    </location>
</feature>
<feature type="region of interest" description="Disordered" evidence="1">
    <location>
        <begin position="253"/>
        <end position="272"/>
    </location>
</feature>